<proteinExistence type="predicted"/>
<dbReference type="SUPFAM" id="SSF50341">
    <property type="entry name" value="CheW-like"/>
    <property type="match status" value="1"/>
</dbReference>
<dbReference type="AlphaFoldDB" id="A0A1S8CZ16"/>
<protein>
    <recommendedName>
        <fullName evidence="3">CheW-like domain-containing protein</fullName>
    </recommendedName>
</protein>
<name>A0A1S8CZ16_9GAMM</name>
<evidence type="ECO:0000313" key="1">
    <source>
        <dbReference type="EMBL" id="ONG41710.1"/>
    </source>
</evidence>
<evidence type="ECO:0000313" key="2">
    <source>
        <dbReference type="Proteomes" id="UP000192132"/>
    </source>
</evidence>
<dbReference type="STRING" id="1907941.BKE30_04050"/>
<dbReference type="EMBL" id="MLCN01000008">
    <property type="protein sequence ID" value="ONG41710.1"/>
    <property type="molecule type" value="Genomic_DNA"/>
</dbReference>
<gene>
    <name evidence="1" type="ORF">BKE30_04050</name>
</gene>
<comment type="caution">
    <text evidence="1">The sequence shown here is derived from an EMBL/GenBank/DDBJ whole genome shotgun (WGS) entry which is preliminary data.</text>
</comment>
<accession>A0A1S8CZ16</accession>
<sequence>MNIDKVGRTAVNNNQDASHTMSLLTTTTGFVDVYVIDADKQLPWLIPQNLVLAALSAESGIQEIEWRDNNLPVLSLVDSQIAKPVALVIESLNGQRFALLTEKMPDSHRVRISSLHDEDQQPTNDPFVFQVVKMEEQHYQVPDFEKINQHLASLVS</sequence>
<reference evidence="1 2" key="1">
    <citation type="submission" date="2016-10" db="EMBL/GenBank/DDBJ databases">
        <title>Draft Genome sequence of Alkanindiges sp. strain H1.</title>
        <authorList>
            <person name="Subhash Y."/>
            <person name="Lee S."/>
        </authorList>
    </citation>
    <scope>NUCLEOTIDE SEQUENCE [LARGE SCALE GENOMIC DNA]</scope>
    <source>
        <strain evidence="1 2">H1</strain>
    </source>
</reference>
<dbReference type="InterPro" id="IPR036061">
    <property type="entry name" value="CheW-like_dom_sf"/>
</dbReference>
<evidence type="ECO:0008006" key="3">
    <source>
        <dbReference type="Google" id="ProtNLM"/>
    </source>
</evidence>
<dbReference type="GO" id="GO:0007165">
    <property type="term" value="P:signal transduction"/>
    <property type="evidence" value="ECO:0007669"/>
    <property type="project" value="InterPro"/>
</dbReference>
<dbReference type="GO" id="GO:0006935">
    <property type="term" value="P:chemotaxis"/>
    <property type="evidence" value="ECO:0007669"/>
    <property type="project" value="InterPro"/>
</dbReference>
<organism evidence="1 2">
    <name type="scientific">Alkanindiges hydrocarboniclasticus</name>
    <dbReference type="NCBI Taxonomy" id="1907941"/>
    <lineage>
        <taxon>Bacteria</taxon>
        <taxon>Pseudomonadati</taxon>
        <taxon>Pseudomonadota</taxon>
        <taxon>Gammaproteobacteria</taxon>
        <taxon>Moraxellales</taxon>
        <taxon>Moraxellaceae</taxon>
        <taxon>Alkanindiges</taxon>
    </lineage>
</organism>
<dbReference type="Proteomes" id="UP000192132">
    <property type="component" value="Unassembled WGS sequence"/>
</dbReference>
<keyword evidence="2" id="KW-1185">Reference proteome</keyword>